<dbReference type="PANTHER" id="PTHR31099:SF49">
    <property type="entry name" value="MYOSIN HEAVY CHAIN-LIKE PROTEIN"/>
    <property type="match status" value="1"/>
</dbReference>
<evidence type="ECO:0000256" key="1">
    <source>
        <dbReference type="SAM" id="MobiDB-lite"/>
    </source>
</evidence>
<name>A0A9K3NUM1_HELAN</name>
<reference evidence="3" key="2">
    <citation type="submission" date="2020-06" db="EMBL/GenBank/DDBJ databases">
        <title>Helianthus annuus Genome sequencing and assembly Release 2.</title>
        <authorList>
            <person name="Gouzy J."/>
            <person name="Langlade N."/>
            <person name="Munos S."/>
        </authorList>
    </citation>
    <scope>NUCLEOTIDE SEQUENCE</scope>
    <source>
        <tissue evidence="3">Leaves</tissue>
    </source>
</reference>
<reference evidence="3" key="1">
    <citation type="journal article" date="2017" name="Nature">
        <title>The sunflower genome provides insights into oil metabolism, flowering and Asterid evolution.</title>
        <authorList>
            <person name="Badouin H."/>
            <person name="Gouzy J."/>
            <person name="Grassa C.J."/>
            <person name="Murat F."/>
            <person name="Staton S.E."/>
            <person name="Cottret L."/>
            <person name="Lelandais-Briere C."/>
            <person name="Owens G.L."/>
            <person name="Carrere S."/>
            <person name="Mayjonade B."/>
            <person name="Legrand L."/>
            <person name="Gill N."/>
            <person name="Kane N.C."/>
            <person name="Bowers J.E."/>
            <person name="Hubner S."/>
            <person name="Bellec A."/>
            <person name="Berard A."/>
            <person name="Berges H."/>
            <person name="Blanchet N."/>
            <person name="Boniface M.C."/>
            <person name="Brunel D."/>
            <person name="Catrice O."/>
            <person name="Chaidir N."/>
            <person name="Claudel C."/>
            <person name="Donnadieu C."/>
            <person name="Faraut T."/>
            <person name="Fievet G."/>
            <person name="Helmstetter N."/>
            <person name="King M."/>
            <person name="Knapp S.J."/>
            <person name="Lai Z."/>
            <person name="Le Paslier M.C."/>
            <person name="Lippi Y."/>
            <person name="Lorenzon L."/>
            <person name="Mandel J.R."/>
            <person name="Marage G."/>
            <person name="Marchand G."/>
            <person name="Marquand E."/>
            <person name="Bret-Mestries E."/>
            <person name="Morien E."/>
            <person name="Nambeesan S."/>
            <person name="Nguyen T."/>
            <person name="Pegot-Espagnet P."/>
            <person name="Pouilly N."/>
            <person name="Raftis F."/>
            <person name="Sallet E."/>
            <person name="Schiex T."/>
            <person name="Thomas J."/>
            <person name="Vandecasteele C."/>
            <person name="Vares D."/>
            <person name="Vear F."/>
            <person name="Vautrin S."/>
            <person name="Crespi M."/>
            <person name="Mangin B."/>
            <person name="Burke J.M."/>
            <person name="Salse J."/>
            <person name="Munos S."/>
            <person name="Vincourt P."/>
            <person name="Rieseberg L.H."/>
            <person name="Langlade N.B."/>
        </authorList>
    </citation>
    <scope>NUCLEOTIDE SEQUENCE</scope>
    <source>
        <tissue evidence="3">Leaves</tissue>
    </source>
</reference>
<evidence type="ECO:0000313" key="3">
    <source>
        <dbReference type="EMBL" id="KAF5813214.1"/>
    </source>
</evidence>
<dbReference type="Pfam" id="PF04195">
    <property type="entry name" value="Transposase_28"/>
    <property type="match status" value="1"/>
</dbReference>
<dbReference type="InterPro" id="IPR007321">
    <property type="entry name" value="Transposase_28"/>
</dbReference>
<keyword evidence="4" id="KW-1185">Reference proteome</keyword>
<dbReference type="AlphaFoldDB" id="A0A9K3NUM1"/>
<evidence type="ECO:0000259" key="2">
    <source>
        <dbReference type="Pfam" id="PF04195"/>
    </source>
</evidence>
<proteinExistence type="predicted"/>
<organism evidence="3 4">
    <name type="scientific">Helianthus annuus</name>
    <name type="common">Common sunflower</name>
    <dbReference type="NCBI Taxonomy" id="4232"/>
    <lineage>
        <taxon>Eukaryota</taxon>
        <taxon>Viridiplantae</taxon>
        <taxon>Streptophyta</taxon>
        <taxon>Embryophyta</taxon>
        <taxon>Tracheophyta</taxon>
        <taxon>Spermatophyta</taxon>
        <taxon>Magnoliopsida</taxon>
        <taxon>eudicotyledons</taxon>
        <taxon>Gunneridae</taxon>
        <taxon>Pentapetalae</taxon>
        <taxon>asterids</taxon>
        <taxon>campanulids</taxon>
        <taxon>Asterales</taxon>
        <taxon>Asteraceae</taxon>
        <taxon>Asteroideae</taxon>
        <taxon>Heliantheae alliance</taxon>
        <taxon>Heliantheae</taxon>
        <taxon>Helianthus</taxon>
    </lineage>
</organism>
<feature type="domain" description="Transposase (putative) gypsy type" evidence="2">
    <location>
        <begin position="64"/>
        <end position="126"/>
    </location>
</feature>
<dbReference type="PANTHER" id="PTHR31099">
    <property type="entry name" value="OS06G0165300 PROTEIN"/>
    <property type="match status" value="1"/>
</dbReference>
<gene>
    <name evidence="3" type="ORF">HanXRQr2_Chr03g0095631</name>
</gene>
<feature type="region of interest" description="Disordered" evidence="1">
    <location>
        <begin position="1"/>
        <end position="22"/>
    </location>
</feature>
<dbReference type="Proteomes" id="UP000215914">
    <property type="component" value="Unassembled WGS sequence"/>
</dbReference>
<protein>
    <recommendedName>
        <fullName evidence="2">Transposase (putative) gypsy type domain-containing protein</fullName>
    </recommendedName>
</protein>
<comment type="caution">
    <text evidence="3">The sequence shown here is derived from an EMBL/GenBank/DDBJ whole genome shotgun (WGS) entry which is preliminary data.</text>
</comment>
<dbReference type="Gramene" id="mRNA:HanXRQr2_Chr03g0095631">
    <property type="protein sequence ID" value="CDS:HanXRQr2_Chr03g0095631.1"/>
    <property type="gene ID" value="HanXRQr2_Chr03g0095631"/>
</dbReference>
<sequence length="209" mass="24656">MSKGERHEDSSEDMASGLPPLKWPKETFDSMVRNFKFPDSWDARYPDEGQTLTDAPAGYITLFWDFFAAGNFLLPVTKFFLEILSYYKFHISQMHPIRMVRVRHFEFVCQGMHIELTVNRFRVFHQMHCSQGFYSFIQRSSAKKILLSPPKSFHDWKPKFFFIKARVIPMKMIFRGKEDVATETIQTPFSESWYQDLKDVASIDLPEKS</sequence>
<evidence type="ECO:0000313" key="4">
    <source>
        <dbReference type="Proteomes" id="UP000215914"/>
    </source>
</evidence>
<accession>A0A9K3NUM1</accession>
<dbReference type="EMBL" id="MNCJ02000318">
    <property type="protein sequence ID" value="KAF5813214.1"/>
    <property type="molecule type" value="Genomic_DNA"/>
</dbReference>